<evidence type="ECO:0000313" key="1">
    <source>
        <dbReference type="EMBL" id="CDF58286.1"/>
    </source>
</evidence>
<dbReference type="Proteomes" id="UP000014923">
    <property type="component" value="Unassembled WGS sequence"/>
</dbReference>
<dbReference type="HOGENOM" id="CLU_1213219_0_0_9"/>
<gene>
    <name evidence="1" type="ORF">TCEL_00332</name>
</gene>
<comment type="caution">
    <text evidence="1">The sequence shown here is derived from an EMBL/GenBank/DDBJ whole genome shotgun (WGS) entry which is preliminary data.</text>
</comment>
<dbReference type="EMBL" id="CAVN010000095">
    <property type="protein sequence ID" value="CDF58286.1"/>
    <property type="molecule type" value="Genomic_DNA"/>
</dbReference>
<dbReference type="eggNOG" id="ENOG5032TIB">
    <property type="taxonomic scope" value="Bacteria"/>
</dbReference>
<dbReference type="AlphaFoldDB" id="R7RSC0"/>
<dbReference type="RefSeq" id="WP_018662227.1">
    <property type="nucleotide sequence ID" value="NZ_HF952018.1"/>
</dbReference>
<name>R7RSC0_9CLOT</name>
<proteinExistence type="predicted"/>
<sequence>MKNISVWCADIGSIKANKFGWCKKDLLEQNVILGKDIKQFALGIADDLTKGYKVALGFECPLFIPISENPLNLTSARNGEKNRAWSASAGSQVLSIGLAEMVWIFKNIKENCKNEIKITFDWNRFINEDINLFIWEAFVSGQSKTSLHENDAQKALDKFCYLCLSKKIEETADITAENPFNLAACALMRANISKEINLLSENCLVVKV</sequence>
<organism evidence="1 2">
    <name type="scientific">Thermobrachium celere DSM 8682</name>
    <dbReference type="NCBI Taxonomy" id="941824"/>
    <lineage>
        <taxon>Bacteria</taxon>
        <taxon>Bacillati</taxon>
        <taxon>Bacillota</taxon>
        <taxon>Clostridia</taxon>
        <taxon>Eubacteriales</taxon>
        <taxon>Clostridiaceae</taxon>
        <taxon>Thermobrachium</taxon>
    </lineage>
</organism>
<evidence type="ECO:0000313" key="2">
    <source>
        <dbReference type="Proteomes" id="UP000014923"/>
    </source>
</evidence>
<reference evidence="1" key="1">
    <citation type="submission" date="2013-03" db="EMBL/GenBank/DDBJ databases">
        <title>Draft genome sequence of the hydrogen-ethanol-producing anaerobic alkalithermophilic Caloramator celere.</title>
        <authorList>
            <person name="Ciranna A."/>
            <person name="Larjo A."/>
            <person name="Kivisto A."/>
            <person name="Santala V."/>
            <person name="Roos C."/>
            <person name="Karp M."/>
        </authorList>
    </citation>
    <scope>NUCLEOTIDE SEQUENCE [LARGE SCALE GENOMIC DNA]</scope>
    <source>
        <strain evidence="1">DSM 8682</strain>
    </source>
</reference>
<keyword evidence="2" id="KW-1185">Reference proteome</keyword>
<protein>
    <submittedName>
        <fullName evidence="1">Uncharacterized protein</fullName>
    </submittedName>
</protein>
<dbReference type="OrthoDB" id="2082643at2"/>
<accession>R7RSC0</accession>